<dbReference type="InterPro" id="IPR013497">
    <property type="entry name" value="Topo_IA_cen"/>
</dbReference>
<dbReference type="InterPro" id="IPR013825">
    <property type="entry name" value="Topo_IA_cen_sub2"/>
</dbReference>
<name>A0A1D2K9H7_BROTH</name>
<keyword evidence="3 8" id="KW-0479">Metal-binding</keyword>
<evidence type="ECO:0000256" key="8">
    <source>
        <dbReference type="HAMAP-Rule" id="MF_00953"/>
    </source>
</evidence>
<feature type="binding site" evidence="8">
    <location>
        <position position="104"/>
    </location>
    <ligand>
        <name>Mg(2+)</name>
        <dbReference type="ChEBI" id="CHEBI:18420"/>
        <note>catalytic</note>
    </ligand>
</feature>
<dbReference type="GO" id="GO:0006281">
    <property type="term" value="P:DNA repair"/>
    <property type="evidence" value="ECO:0007669"/>
    <property type="project" value="TreeGrafter"/>
</dbReference>
<accession>A0A1D2K9H7</accession>
<reference evidence="11 12" key="1">
    <citation type="submission" date="2017-09" db="EMBL/GenBank/DDBJ databases">
        <title>Complete Genome Sequences of Two Strains of the Meat Spoilage Bacterium Brochothrix thermosphacta Isolated from Ground Chicken.</title>
        <authorList>
            <person name="Paoli G.C."/>
            <person name="Wijey C."/>
            <person name="Chen C.-Y."/>
            <person name="Nguyen L."/>
            <person name="Yan X."/>
            <person name="Irwin P.L."/>
        </authorList>
    </citation>
    <scope>NUCLEOTIDE SEQUENCE [LARGE SCALE GENOMIC DNA]</scope>
    <source>
        <strain evidence="11 12">BI</strain>
    </source>
</reference>
<feature type="active site" description="O-(5'-phospho-DNA)-tyrosine intermediate" evidence="8">
    <location>
        <position position="309"/>
    </location>
</feature>
<dbReference type="GO" id="GO:0006310">
    <property type="term" value="P:DNA recombination"/>
    <property type="evidence" value="ECO:0007669"/>
    <property type="project" value="TreeGrafter"/>
</dbReference>
<feature type="site" description="Interaction with DNA" evidence="8">
    <location>
        <position position="168"/>
    </location>
</feature>
<evidence type="ECO:0000256" key="1">
    <source>
        <dbReference type="ARBA" id="ARBA00000213"/>
    </source>
</evidence>
<dbReference type="GO" id="GO:0003917">
    <property type="term" value="F:DNA topoisomerase type I (single strand cut, ATP-independent) activity"/>
    <property type="evidence" value="ECO:0007669"/>
    <property type="project" value="UniProtKB-UniRule"/>
</dbReference>
<dbReference type="NCBIfam" id="NF005829">
    <property type="entry name" value="PRK07726.1"/>
    <property type="match status" value="1"/>
</dbReference>
<feature type="binding site" evidence="8">
    <location>
        <position position="8"/>
    </location>
    <ligand>
        <name>Mg(2+)</name>
        <dbReference type="ChEBI" id="CHEBI:18420"/>
        <note>catalytic</note>
    </ligand>
</feature>
<keyword evidence="12" id="KW-1185">Reference proteome</keyword>
<gene>
    <name evidence="8" type="primary">topB</name>
    <name evidence="11" type="ORF">CNY62_02860</name>
</gene>
<dbReference type="RefSeq" id="WP_069125684.1">
    <property type="nucleotide sequence ID" value="NZ_CBCPJR010000004.1"/>
</dbReference>
<evidence type="ECO:0000313" key="11">
    <source>
        <dbReference type="EMBL" id="ATF25419.1"/>
    </source>
</evidence>
<dbReference type="SMART" id="SM00437">
    <property type="entry name" value="TOP1Ac"/>
    <property type="match status" value="1"/>
</dbReference>
<keyword evidence="6 8" id="KW-0238">DNA-binding</keyword>
<dbReference type="PROSITE" id="PS52039">
    <property type="entry name" value="TOPO_IA_2"/>
    <property type="match status" value="1"/>
</dbReference>
<keyword evidence="7 8" id="KW-0413">Isomerase</keyword>
<evidence type="ECO:0000256" key="5">
    <source>
        <dbReference type="ARBA" id="ARBA00023029"/>
    </source>
</evidence>
<dbReference type="InterPro" id="IPR013824">
    <property type="entry name" value="Topo_IA_cen_sub1"/>
</dbReference>
<feature type="site" description="Interaction with DNA" evidence="8">
    <location>
        <position position="176"/>
    </location>
</feature>
<dbReference type="KEGG" id="bths:CNY62_02860"/>
<keyword evidence="4 8" id="KW-0460">Magnesium</keyword>
<dbReference type="CDD" id="cd03362">
    <property type="entry name" value="TOPRIM_TopoIA_TopoIII"/>
    <property type="match status" value="1"/>
</dbReference>
<dbReference type="PRINTS" id="PR00417">
    <property type="entry name" value="PRTPISMRASEI"/>
</dbReference>
<evidence type="ECO:0000256" key="4">
    <source>
        <dbReference type="ARBA" id="ARBA00022842"/>
    </source>
</evidence>
<dbReference type="SUPFAM" id="SSF56712">
    <property type="entry name" value="Prokaryotic type I DNA topoisomerase"/>
    <property type="match status" value="1"/>
</dbReference>
<comment type="similarity">
    <text evidence="2 8">Belongs to the type IA topoisomerase family.</text>
</comment>
<dbReference type="InterPro" id="IPR003601">
    <property type="entry name" value="Topo_IA_2"/>
</dbReference>
<dbReference type="PROSITE" id="PS00396">
    <property type="entry name" value="TOPO_IA_1"/>
    <property type="match status" value="1"/>
</dbReference>
<evidence type="ECO:0000256" key="2">
    <source>
        <dbReference type="ARBA" id="ARBA00009446"/>
    </source>
</evidence>
<evidence type="ECO:0000313" key="12">
    <source>
        <dbReference type="Proteomes" id="UP000243591"/>
    </source>
</evidence>
<dbReference type="EC" id="5.6.2.1" evidence="8"/>
<dbReference type="GO" id="GO:0006265">
    <property type="term" value="P:DNA topological change"/>
    <property type="evidence" value="ECO:0007669"/>
    <property type="project" value="UniProtKB-UniRule"/>
</dbReference>
<organism evidence="11 12">
    <name type="scientific">Brochothrix thermosphacta</name>
    <name type="common">Microbacterium thermosphactum</name>
    <dbReference type="NCBI Taxonomy" id="2756"/>
    <lineage>
        <taxon>Bacteria</taxon>
        <taxon>Bacillati</taxon>
        <taxon>Bacillota</taxon>
        <taxon>Bacilli</taxon>
        <taxon>Bacillales</taxon>
        <taxon>Listeriaceae</taxon>
        <taxon>Brochothrix</taxon>
    </lineage>
</organism>
<evidence type="ECO:0000259" key="10">
    <source>
        <dbReference type="PROSITE" id="PS52039"/>
    </source>
</evidence>
<dbReference type="InterPro" id="IPR006171">
    <property type="entry name" value="TOPRIM_dom"/>
</dbReference>
<evidence type="ECO:0000256" key="6">
    <source>
        <dbReference type="ARBA" id="ARBA00023125"/>
    </source>
</evidence>
<dbReference type="GO" id="GO:0000287">
    <property type="term" value="F:magnesium ion binding"/>
    <property type="evidence" value="ECO:0007669"/>
    <property type="project" value="UniProtKB-UniRule"/>
</dbReference>
<comment type="catalytic activity">
    <reaction evidence="1 8">
        <text>ATP-independent breakage of single-stranded DNA, followed by passage and rejoining.</text>
        <dbReference type="EC" id="5.6.2.1"/>
    </reaction>
</comment>
<dbReference type="Gene3D" id="1.10.290.10">
    <property type="entry name" value="Topoisomerase I, domain 4"/>
    <property type="match status" value="1"/>
</dbReference>
<dbReference type="InterPro" id="IPR005738">
    <property type="entry name" value="TopoIII"/>
</dbReference>
<dbReference type="Gene3D" id="3.40.50.140">
    <property type="match status" value="1"/>
</dbReference>
<dbReference type="Pfam" id="PF01751">
    <property type="entry name" value="Toprim"/>
    <property type="match status" value="1"/>
</dbReference>
<evidence type="ECO:0000256" key="3">
    <source>
        <dbReference type="ARBA" id="ARBA00022723"/>
    </source>
</evidence>
<comment type="function">
    <text evidence="8">Releases the supercoiling and torsional tension of DNA, which is introduced during the DNA replication and transcription, by transiently cleaving and rejoining one strand of the DNA duplex. Introduces a single-strand break via transesterification at a target site in duplex DNA. The scissile phosphodiester is attacked by the catalytic tyrosine of the enzyme, resulting in the formation of a DNA-(5'-phosphotyrosyl)-enzyme intermediate and the expulsion of a 3'-OH DNA strand. The free DNA strand then undergoes passage around the unbroken strand, thus removing DNA supercoils. Finally, in the religation step, the DNA 3'-OH attacks the covalent intermediate to expel the active-site tyrosine and restore the DNA phosphodiester backbone.</text>
</comment>
<feature type="region of interest" description="Interaction with DNA" evidence="8">
    <location>
        <begin position="187"/>
        <end position="192"/>
    </location>
</feature>
<dbReference type="Proteomes" id="UP000243591">
    <property type="component" value="Chromosome"/>
</dbReference>
<dbReference type="Pfam" id="PF01131">
    <property type="entry name" value="Topoisom_bac"/>
    <property type="match status" value="1"/>
</dbReference>
<keyword evidence="5 8" id="KW-0799">Topoisomerase</keyword>
<proteinExistence type="inferred from homology"/>
<dbReference type="HAMAP" id="MF_00953">
    <property type="entry name" value="Topoisom_3_prok"/>
    <property type="match status" value="1"/>
</dbReference>
<sequence>MKSLVLAEKPSVARDIARVMGSTQTNRNYIDGPKYVVTWALGHLVTNAQPEQYDNKYKEWDLNVLPIIPPQMKTVVIKQTSAQFNAVKRLIERDDINEIIIATDSGREGELVARLILDKCKLKNKTLKRLWISSVTNQAIKQGFNTLRNAKEFEPLYQAALARSEADWLVGINATRALTKKYDAQLSCGRVQTPTLAMIAHRQTQIQSFKSTPFYGLDLAIEGTTFKWLNANKQSSVKNPEIVKEIAQKLKGQPVTITAVKNSEKKQFPGALYDLTTLQQDAYKRFKYSAKETLKIMQTLYETHKVLTYPRTDSRFISEDVVPTLKERLTAARKSKFGEQIKTVLRQPIKANSGFVNNAKVSDHHAIIPTEEAPNYLKLGARELAIYNLVVEKFVSVLMPATVYTEQTIEATIKDERFTAKHKIVTQLGFKALYEENTVTKALAFKQGERYTTYKLAQSEGHTSPPAYLNEGTLLKAMENPTTIFQIEDSKMAKTLKETGGIGTVATRADIIEKLYALNVVEQVNGGLRATAKGRQLLDLAPEKLKTPDLTADWEDKLARIEKGKYAKSQFIQEMKDYTQQVITDIKKSEKKYKHDNLTATKCPTCGKFMLDIKTKNGKMLVCQDPECNTKKNVVRTTNARCPECKKKLQLRGKGSTAVYSCVCGHRESQEAMNKRMDKNKKSRVSKGDVAKYMKAQKQEDEPFNNPLAEALAKLKLSDKD</sequence>
<dbReference type="EMBL" id="CP023483">
    <property type="protein sequence ID" value="ATF25419.1"/>
    <property type="molecule type" value="Genomic_DNA"/>
</dbReference>
<evidence type="ECO:0000256" key="7">
    <source>
        <dbReference type="ARBA" id="ARBA00023235"/>
    </source>
</evidence>
<dbReference type="InterPro" id="IPR034144">
    <property type="entry name" value="TOPRIM_TopoIII"/>
</dbReference>
<comment type="caution">
    <text evidence="8">Lacks conserved residue(s) required for the propagation of feature annotation.</text>
</comment>
<dbReference type="SMART" id="SM00493">
    <property type="entry name" value="TOPRIM"/>
    <property type="match status" value="1"/>
</dbReference>
<dbReference type="Gene3D" id="2.70.20.10">
    <property type="entry name" value="Topoisomerase I, domain 3"/>
    <property type="match status" value="1"/>
</dbReference>
<comment type="cofactor">
    <cofactor evidence="8">
        <name>Mg(2+)</name>
        <dbReference type="ChEBI" id="CHEBI:18420"/>
    </cofactor>
</comment>
<feature type="domain" description="Toprim" evidence="9">
    <location>
        <begin position="2"/>
        <end position="135"/>
    </location>
</feature>
<dbReference type="Gene3D" id="1.10.460.10">
    <property type="entry name" value="Topoisomerase I, domain 2"/>
    <property type="match status" value="1"/>
</dbReference>
<dbReference type="CDD" id="cd00186">
    <property type="entry name" value="TOP1Ac"/>
    <property type="match status" value="1"/>
</dbReference>
<dbReference type="InterPro" id="IPR013826">
    <property type="entry name" value="Topo_IA_cen_sub3"/>
</dbReference>
<dbReference type="AlphaFoldDB" id="A0A1D2K9H7"/>
<dbReference type="InterPro" id="IPR023405">
    <property type="entry name" value="Topo_IA_core_domain"/>
</dbReference>
<dbReference type="NCBIfam" id="TIGR01056">
    <property type="entry name" value="topB"/>
    <property type="match status" value="1"/>
</dbReference>
<feature type="domain" description="Topo IA-type catalytic" evidence="10">
    <location>
        <begin position="153"/>
        <end position="583"/>
    </location>
</feature>
<dbReference type="PROSITE" id="PS50880">
    <property type="entry name" value="TOPRIM"/>
    <property type="match status" value="1"/>
</dbReference>
<evidence type="ECO:0000259" key="9">
    <source>
        <dbReference type="PROSITE" id="PS50880"/>
    </source>
</evidence>
<dbReference type="InterPro" id="IPR003602">
    <property type="entry name" value="Topo_IA_DNA-bd_dom"/>
</dbReference>
<dbReference type="SMART" id="SM00436">
    <property type="entry name" value="TOP1Bc"/>
    <property type="match status" value="1"/>
</dbReference>
<dbReference type="GO" id="GO:0043597">
    <property type="term" value="C:cytoplasmic replication fork"/>
    <property type="evidence" value="ECO:0007669"/>
    <property type="project" value="TreeGrafter"/>
</dbReference>
<dbReference type="PANTHER" id="PTHR11390:SF21">
    <property type="entry name" value="DNA TOPOISOMERASE 3-ALPHA"/>
    <property type="match status" value="1"/>
</dbReference>
<protein>
    <recommendedName>
        <fullName evidence="8">DNA topoisomerase 3</fullName>
        <ecNumber evidence="8">5.6.2.1</ecNumber>
    </recommendedName>
    <alternativeName>
        <fullName evidence="8">DNA topoisomerase III</fullName>
    </alternativeName>
</protein>
<dbReference type="GO" id="GO:0003677">
    <property type="term" value="F:DNA binding"/>
    <property type="evidence" value="ECO:0007669"/>
    <property type="project" value="UniProtKB-KW"/>
</dbReference>
<dbReference type="PANTHER" id="PTHR11390">
    <property type="entry name" value="PROKARYOTIC DNA TOPOISOMERASE"/>
    <property type="match status" value="1"/>
</dbReference>
<dbReference type="InterPro" id="IPR023406">
    <property type="entry name" value="Topo_IA_AS"/>
</dbReference>
<dbReference type="STRING" id="2756.BFR44_01025"/>
<dbReference type="InterPro" id="IPR000380">
    <property type="entry name" value="Topo_IA"/>
</dbReference>
<feature type="site" description="Interaction with DNA" evidence="8">
    <location>
        <position position="60"/>
    </location>
</feature>
<feature type="site" description="Interaction with DNA" evidence="8">
    <location>
        <position position="311"/>
    </location>
</feature>